<name>X1PWL7_9ZZZZ</name>
<gene>
    <name evidence="1" type="ORF">S06H3_51317</name>
</gene>
<protein>
    <submittedName>
        <fullName evidence="1">Uncharacterized protein</fullName>
    </submittedName>
</protein>
<organism evidence="1">
    <name type="scientific">marine sediment metagenome</name>
    <dbReference type="NCBI Taxonomy" id="412755"/>
    <lineage>
        <taxon>unclassified sequences</taxon>
        <taxon>metagenomes</taxon>
        <taxon>ecological metagenomes</taxon>
    </lineage>
</organism>
<evidence type="ECO:0000313" key="1">
    <source>
        <dbReference type="EMBL" id="GAI35354.1"/>
    </source>
</evidence>
<accession>X1PWL7</accession>
<dbReference type="AlphaFoldDB" id="X1PWL7"/>
<dbReference type="EMBL" id="BARV01032556">
    <property type="protein sequence ID" value="GAI35354.1"/>
    <property type="molecule type" value="Genomic_DNA"/>
</dbReference>
<reference evidence="1" key="1">
    <citation type="journal article" date="2014" name="Front. Microbiol.">
        <title>High frequency of phylogenetically diverse reductive dehalogenase-homologous genes in deep subseafloor sedimentary metagenomes.</title>
        <authorList>
            <person name="Kawai M."/>
            <person name="Futagami T."/>
            <person name="Toyoda A."/>
            <person name="Takaki Y."/>
            <person name="Nishi S."/>
            <person name="Hori S."/>
            <person name="Arai W."/>
            <person name="Tsubouchi T."/>
            <person name="Morono Y."/>
            <person name="Uchiyama I."/>
            <person name="Ito T."/>
            <person name="Fujiyama A."/>
            <person name="Inagaki F."/>
            <person name="Takami H."/>
        </authorList>
    </citation>
    <scope>NUCLEOTIDE SEQUENCE</scope>
    <source>
        <strain evidence="1">Expedition CK06-06</strain>
    </source>
</reference>
<proteinExistence type="predicted"/>
<comment type="caution">
    <text evidence="1">The sequence shown here is derived from an EMBL/GenBank/DDBJ whole genome shotgun (WGS) entry which is preliminary data.</text>
</comment>
<sequence>MAINRIIEAANSFFNISIPPFFEMLFSISTYFFYSSHNTLYVVFFLQLYMYMR</sequence>